<evidence type="ECO:0000256" key="3">
    <source>
        <dbReference type="ARBA" id="ARBA00022692"/>
    </source>
</evidence>
<keyword evidence="3 6" id="KW-0812">Transmembrane</keyword>
<sequence>MTTAVGTATVGSAARTAWLLLGVVALAWGINWPVGKAMLAYLPPIWVVALRSAVGTLALLVICLLRGRLVMPKRGDIPVILSVGVLHMTAFSALVSLGLQFVPAGRSVVLAYTTPLWVVPGVWLLLGEPLTGRRLFGVGLGLLGLLLIFNPLAFDWHAGRAVFGNGLVMLAALCWAASILYVRSHKWVTPPFELVFWQALLATVLLVPLALLHDGVPSIDWQPSLIGLLLYGGVFGIALAYWAVTTVNRILPATTTSLGLLGVPVFGIVCSAVALGEVVSAALLGAMGLILGGYWWGLWGRGSSGFVFIFGLGGPSLFRTLPGTTYFSLARQRK</sequence>
<dbReference type="PANTHER" id="PTHR32322">
    <property type="entry name" value="INNER MEMBRANE TRANSPORTER"/>
    <property type="match status" value="1"/>
</dbReference>
<dbReference type="PANTHER" id="PTHR32322:SF18">
    <property type="entry name" value="S-ADENOSYLMETHIONINE_S-ADENOSYLHOMOCYSTEINE TRANSPORTER"/>
    <property type="match status" value="1"/>
</dbReference>
<evidence type="ECO:0000256" key="5">
    <source>
        <dbReference type="ARBA" id="ARBA00023136"/>
    </source>
</evidence>
<keyword evidence="4 6" id="KW-1133">Transmembrane helix</keyword>
<dbReference type="InterPro" id="IPR050638">
    <property type="entry name" value="AA-Vitamin_Transporters"/>
</dbReference>
<evidence type="ECO:0000259" key="7">
    <source>
        <dbReference type="Pfam" id="PF00892"/>
    </source>
</evidence>
<accession>A0AAC9BGT4</accession>
<feature type="transmembrane region" description="Helical" evidence="6">
    <location>
        <begin position="44"/>
        <end position="65"/>
    </location>
</feature>
<feature type="transmembrane region" description="Helical" evidence="6">
    <location>
        <begin position="12"/>
        <end position="32"/>
    </location>
</feature>
<feature type="transmembrane region" description="Helical" evidence="6">
    <location>
        <begin position="306"/>
        <end position="329"/>
    </location>
</feature>
<feature type="transmembrane region" description="Helical" evidence="6">
    <location>
        <begin position="194"/>
        <end position="213"/>
    </location>
</feature>
<name>A0AAC9BGT4_9RALS</name>
<feature type="transmembrane region" description="Helical" evidence="6">
    <location>
        <begin position="135"/>
        <end position="154"/>
    </location>
</feature>
<feature type="transmembrane region" description="Helical" evidence="6">
    <location>
        <begin position="160"/>
        <end position="182"/>
    </location>
</feature>
<feature type="transmembrane region" description="Helical" evidence="6">
    <location>
        <begin position="225"/>
        <end position="244"/>
    </location>
</feature>
<keyword evidence="2" id="KW-1003">Cell membrane</keyword>
<dbReference type="RefSeq" id="WP_082931222.1">
    <property type="nucleotide sequence ID" value="NZ_CP012605.1"/>
</dbReference>
<dbReference type="InterPro" id="IPR000620">
    <property type="entry name" value="EamA_dom"/>
</dbReference>
<dbReference type="KEGG" id="rin:ACS15_3504"/>
<dbReference type="EMBL" id="CP012605">
    <property type="protein sequence ID" value="ANH73977.1"/>
    <property type="molecule type" value="Genomic_DNA"/>
</dbReference>
<evidence type="ECO:0000256" key="4">
    <source>
        <dbReference type="ARBA" id="ARBA00022989"/>
    </source>
</evidence>
<dbReference type="InterPro" id="IPR037185">
    <property type="entry name" value="EmrE-like"/>
</dbReference>
<dbReference type="GO" id="GO:0005886">
    <property type="term" value="C:plasma membrane"/>
    <property type="evidence" value="ECO:0007669"/>
    <property type="project" value="UniProtKB-SubCell"/>
</dbReference>
<evidence type="ECO:0000313" key="9">
    <source>
        <dbReference type="Proteomes" id="UP000077927"/>
    </source>
</evidence>
<organism evidence="8 9">
    <name type="scientific">Ralstonia insidiosa</name>
    <dbReference type="NCBI Taxonomy" id="190721"/>
    <lineage>
        <taxon>Bacteria</taxon>
        <taxon>Pseudomonadati</taxon>
        <taxon>Pseudomonadota</taxon>
        <taxon>Betaproteobacteria</taxon>
        <taxon>Burkholderiales</taxon>
        <taxon>Burkholderiaceae</taxon>
        <taxon>Ralstonia</taxon>
    </lineage>
</organism>
<comment type="subcellular location">
    <subcellularLocation>
        <location evidence="1">Cell membrane</location>
        <topology evidence="1">Multi-pass membrane protein</topology>
    </subcellularLocation>
</comment>
<reference evidence="8 9" key="1">
    <citation type="submission" date="2015-09" db="EMBL/GenBank/DDBJ databases">
        <authorList>
            <person name="Xu Y."/>
            <person name="Nagy A."/>
            <person name="Liu N.T."/>
            <person name="Nou X."/>
        </authorList>
    </citation>
    <scope>NUCLEOTIDE SEQUENCE [LARGE SCALE GENOMIC DNA]</scope>
    <source>
        <strain evidence="8 9">FC1138</strain>
    </source>
</reference>
<dbReference type="Pfam" id="PF00892">
    <property type="entry name" value="EamA"/>
    <property type="match status" value="2"/>
</dbReference>
<feature type="transmembrane region" description="Helical" evidence="6">
    <location>
        <begin position="108"/>
        <end position="126"/>
    </location>
</feature>
<feature type="transmembrane region" description="Helical" evidence="6">
    <location>
        <begin position="256"/>
        <end position="275"/>
    </location>
</feature>
<evidence type="ECO:0000256" key="6">
    <source>
        <dbReference type="SAM" id="Phobius"/>
    </source>
</evidence>
<gene>
    <name evidence="8" type="ORF">ACS15_3504</name>
</gene>
<feature type="domain" description="EamA" evidence="7">
    <location>
        <begin position="163"/>
        <end position="295"/>
    </location>
</feature>
<keyword evidence="5 6" id="KW-0472">Membrane</keyword>
<evidence type="ECO:0000256" key="2">
    <source>
        <dbReference type="ARBA" id="ARBA00022475"/>
    </source>
</evidence>
<protein>
    <submittedName>
        <fullName evidence="8">Multidrug resistance efflux transporter family protein</fullName>
    </submittedName>
</protein>
<evidence type="ECO:0000313" key="8">
    <source>
        <dbReference type="EMBL" id="ANH73977.1"/>
    </source>
</evidence>
<feature type="transmembrane region" description="Helical" evidence="6">
    <location>
        <begin position="77"/>
        <end position="102"/>
    </location>
</feature>
<proteinExistence type="predicted"/>
<dbReference type="Proteomes" id="UP000077927">
    <property type="component" value="Chromosome 1"/>
</dbReference>
<feature type="domain" description="EamA" evidence="7">
    <location>
        <begin position="19"/>
        <end position="149"/>
    </location>
</feature>
<evidence type="ECO:0000256" key="1">
    <source>
        <dbReference type="ARBA" id="ARBA00004651"/>
    </source>
</evidence>
<dbReference type="AlphaFoldDB" id="A0AAC9BGT4"/>
<dbReference type="SUPFAM" id="SSF103481">
    <property type="entry name" value="Multidrug resistance efflux transporter EmrE"/>
    <property type="match status" value="2"/>
</dbReference>